<reference evidence="1" key="1">
    <citation type="submission" date="2020-04" db="EMBL/GenBank/DDBJ databases">
        <authorList>
            <person name="Zhang T."/>
        </authorList>
    </citation>
    <scope>NUCLEOTIDE SEQUENCE</scope>
    <source>
        <strain evidence="1">HKST-UBA13</strain>
    </source>
</reference>
<reference evidence="1" key="2">
    <citation type="journal article" date="2021" name="Microbiome">
        <title>Successional dynamics and alternative stable states in a saline activated sludge microbial community over 9 years.</title>
        <authorList>
            <person name="Wang Y."/>
            <person name="Ye J."/>
            <person name="Ju F."/>
            <person name="Liu L."/>
            <person name="Boyd J.A."/>
            <person name="Deng Y."/>
            <person name="Parks D.H."/>
            <person name="Jiang X."/>
            <person name="Yin X."/>
            <person name="Woodcroft B.J."/>
            <person name="Tyson G.W."/>
            <person name="Hugenholtz P."/>
            <person name="Polz M.F."/>
            <person name="Zhang T."/>
        </authorList>
    </citation>
    <scope>NUCLEOTIDE SEQUENCE</scope>
    <source>
        <strain evidence="1">HKST-UBA13</strain>
    </source>
</reference>
<evidence type="ECO:0000313" key="2">
    <source>
        <dbReference type="Proteomes" id="UP000775877"/>
    </source>
</evidence>
<organism evidence="1 2">
    <name type="scientific">Candidatus Dojkabacteria bacterium</name>
    <dbReference type="NCBI Taxonomy" id="2099670"/>
    <lineage>
        <taxon>Bacteria</taxon>
        <taxon>Candidatus Dojkabacteria</taxon>
    </lineage>
</organism>
<dbReference type="AlphaFoldDB" id="A0A955L166"/>
<name>A0A955L166_9BACT</name>
<proteinExistence type="predicted"/>
<accession>A0A955L166</accession>
<sequence>MSIHKHFSHTLSPHKIIESLTIQIPFTFSIHGEDITEKLEITITSEQDEYSKVKTFYENNEIKSLLTLGIIDSQLTKYLDKLILSKYKEDFV</sequence>
<gene>
    <name evidence="1" type="ORF">KC678_02035</name>
</gene>
<comment type="caution">
    <text evidence="1">The sequence shown here is derived from an EMBL/GenBank/DDBJ whole genome shotgun (WGS) entry which is preliminary data.</text>
</comment>
<dbReference type="Proteomes" id="UP000775877">
    <property type="component" value="Unassembled WGS sequence"/>
</dbReference>
<protein>
    <submittedName>
        <fullName evidence="1">Uncharacterized protein</fullName>
    </submittedName>
</protein>
<dbReference type="EMBL" id="JAGQLJ010000043">
    <property type="protein sequence ID" value="MCA9381019.1"/>
    <property type="molecule type" value="Genomic_DNA"/>
</dbReference>
<evidence type="ECO:0000313" key="1">
    <source>
        <dbReference type="EMBL" id="MCA9381019.1"/>
    </source>
</evidence>